<dbReference type="Proteomes" id="UP000247781">
    <property type="component" value="Unassembled WGS sequence"/>
</dbReference>
<evidence type="ECO:0000313" key="1">
    <source>
        <dbReference type="EMBL" id="PXW96095.1"/>
    </source>
</evidence>
<protein>
    <submittedName>
        <fullName evidence="1">Uncharacterized protein</fullName>
    </submittedName>
</protein>
<dbReference type="RefSeq" id="WP_110320312.1">
    <property type="nucleotide sequence ID" value="NZ_QJJU01000054.1"/>
</dbReference>
<accession>A0A318H174</accession>
<dbReference type="EMBL" id="QJJU01000054">
    <property type="protein sequence ID" value="PXW96095.1"/>
    <property type="molecule type" value="Genomic_DNA"/>
</dbReference>
<organism evidence="1 2">
    <name type="scientific">Mycolicibacterium moriokaense</name>
    <dbReference type="NCBI Taxonomy" id="39691"/>
    <lineage>
        <taxon>Bacteria</taxon>
        <taxon>Bacillati</taxon>
        <taxon>Actinomycetota</taxon>
        <taxon>Actinomycetes</taxon>
        <taxon>Mycobacteriales</taxon>
        <taxon>Mycobacteriaceae</taxon>
        <taxon>Mycolicibacterium</taxon>
    </lineage>
</organism>
<reference evidence="1 2" key="2">
    <citation type="submission" date="2018-06" db="EMBL/GenBank/DDBJ databases">
        <title>Sequencing of bacterial isolates from soil warming experiment in Harvard Forest, Massachusetts, USA.</title>
        <authorList>
            <person name="Deangelis K.PhD."/>
        </authorList>
    </citation>
    <scope>NUCLEOTIDE SEQUENCE [LARGE SCALE GENOMIC DNA]</scope>
    <source>
        <strain evidence="1 2">GAS496</strain>
    </source>
</reference>
<proteinExistence type="predicted"/>
<evidence type="ECO:0000313" key="2">
    <source>
        <dbReference type="Proteomes" id="UP000247781"/>
    </source>
</evidence>
<sequence>MRQRNCEQLISHIFVAAADASEALGLHRFAPDPTLTDGESLYEAAFGPDEWRTDFWDATAQTEPFRV</sequence>
<dbReference type="AlphaFoldDB" id="A0A318H174"/>
<gene>
    <name evidence="1" type="ORF">C8E89_15414</name>
</gene>
<reference evidence="2" key="1">
    <citation type="submission" date="2018-05" db="EMBL/GenBank/DDBJ databases">
        <authorList>
            <person name="Deangelis K."/>
            <person name="Huntemann M."/>
            <person name="Clum A."/>
            <person name="Pillay M."/>
            <person name="Palaniappan K."/>
            <person name="Varghese N."/>
            <person name="Mikhailova N."/>
            <person name="Stamatis D."/>
            <person name="Reddy T."/>
            <person name="Daum C."/>
            <person name="Shapiro N."/>
            <person name="Ivanova N."/>
            <person name="Kyrpides N."/>
            <person name="Woyke T."/>
        </authorList>
    </citation>
    <scope>NUCLEOTIDE SEQUENCE [LARGE SCALE GENOMIC DNA]</scope>
    <source>
        <strain evidence="2">GAS496</strain>
    </source>
</reference>
<name>A0A318H174_9MYCO</name>
<keyword evidence="2" id="KW-1185">Reference proteome</keyword>
<comment type="caution">
    <text evidence="1">The sequence shown here is derived from an EMBL/GenBank/DDBJ whole genome shotgun (WGS) entry which is preliminary data.</text>
</comment>